<keyword evidence="4" id="KW-1133">Transmembrane helix</keyword>
<dbReference type="EC" id="2.7.7.65" evidence="1"/>
<keyword evidence="4" id="KW-0812">Transmembrane</keyword>
<dbReference type="RefSeq" id="WP_119739818.1">
    <property type="nucleotide sequence ID" value="NZ_QYUN01000002.1"/>
</dbReference>
<dbReference type="InterPro" id="IPR000160">
    <property type="entry name" value="GGDEF_dom"/>
</dbReference>
<name>A0A418X344_9BURK</name>
<dbReference type="PANTHER" id="PTHR45138:SF9">
    <property type="entry name" value="DIGUANYLATE CYCLASE DGCM-RELATED"/>
    <property type="match status" value="1"/>
</dbReference>
<dbReference type="Pfam" id="PF00990">
    <property type="entry name" value="GGDEF"/>
    <property type="match status" value="1"/>
</dbReference>
<dbReference type="OrthoDB" id="9813903at2"/>
<feature type="transmembrane region" description="Helical" evidence="4">
    <location>
        <begin position="110"/>
        <end position="129"/>
    </location>
</feature>
<evidence type="ECO:0000313" key="6">
    <source>
        <dbReference type="EMBL" id="RJG06863.1"/>
    </source>
</evidence>
<protein>
    <recommendedName>
        <fullName evidence="1">diguanylate cyclase</fullName>
        <ecNumber evidence="1">2.7.7.65</ecNumber>
    </recommendedName>
</protein>
<feature type="compositionally biased region" description="Polar residues" evidence="3">
    <location>
        <begin position="388"/>
        <end position="399"/>
    </location>
</feature>
<sequence length="399" mass="44369">MNRIVDLVWHRLAGLMPGELRQAEFGWLGAPYQHPLLLARRRATLIVNRVRLFAYLFAVLTPLWSIVDFLIFPVVLWLDLALMRFAACVAFASLLMEYKPNGNTLHAYRAIAFLFAIPTVFDIASHFLIASHQLADTPAAIVGGYAFLPFVLLAGLSIFPLTLLENLIIACPILILQFVSGYVRWPTLDWASFAGAFWLLLIITGMSALAGMSQLAFMLALVRQALRDPLTGTFSRNSGEEVIELQFSVTRRSGKPLAIAFIDLDHFKSVNDRFGHEAGDHVLIATTETISRNLRRGDVLARWGGEEFVLIMPNTDIKEAESALVRLRHIGFGMRPDNTPVTASIGIAERIDMHAQDWKTLVDKADQRMYRAKQGGRDRIVCTDGPETASQPASSVASH</sequence>
<feature type="region of interest" description="Disordered" evidence="3">
    <location>
        <begin position="374"/>
        <end position="399"/>
    </location>
</feature>
<feature type="transmembrane region" description="Helical" evidence="4">
    <location>
        <begin position="52"/>
        <end position="75"/>
    </location>
</feature>
<dbReference type="SMART" id="SM00267">
    <property type="entry name" value="GGDEF"/>
    <property type="match status" value="1"/>
</dbReference>
<comment type="caution">
    <text evidence="6">The sequence shown here is derived from an EMBL/GenBank/DDBJ whole genome shotgun (WGS) entry which is preliminary data.</text>
</comment>
<dbReference type="AlphaFoldDB" id="A0A418X344"/>
<organism evidence="6 7">
    <name type="scientific">Noviherbaspirillum cavernae</name>
    <dbReference type="NCBI Taxonomy" id="2320862"/>
    <lineage>
        <taxon>Bacteria</taxon>
        <taxon>Pseudomonadati</taxon>
        <taxon>Pseudomonadota</taxon>
        <taxon>Betaproteobacteria</taxon>
        <taxon>Burkholderiales</taxon>
        <taxon>Oxalobacteraceae</taxon>
        <taxon>Noviherbaspirillum</taxon>
    </lineage>
</organism>
<feature type="domain" description="GGDEF" evidence="5">
    <location>
        <begin position="255"/>
        <end position="385"/>
    </location>
</feature>
<dbReference type="PROSITE" id="PS50887">
    <property type="entry name" value="GGDEF"/>
    <property type="match status" value="1"/>
</dbReference>
<gene>
    <name evidence="6" type="ORF">D3870_13415</name>
</gene>
<evidence type="ECO:0000256" key="1">
    <source>
        <dbReference type="ARBA" id="ARBA00012528"/>
    </source>
</evidence>
<dbReference type="Gene3D" id="3.30.70.270">
    <property type="match status" value="1"/>
</dbReference>
<dbReference type="Proteomes" id="UP000285190">
    <property type="component" value="Unassembled WGS sequence"/>
</dbReference>
<evidence type="ECO:0000256" key="4">
    <source>
        <dbReference type="SAM" id="Phobius"/>
    </source>
</evidence>
<dbReference type="InterPro" id="IPR043128">
    <property type="entry name" value="Rev_trsase/Diguanyl_cyclase"/>
</dbReference>
<evidence type="ECO:0000259" key="5">
    <source>
        <dbReference type="PROSITE" id="PS50887"/>
    </source>
</evidence>
<evidence type="ECO:0000256" key="3">
    <source>
        <dbReference type="SAM" id="MobiDB-lite"/>
    </source>
</evidence>
<accession>A0A418X344</accession>
<feature type="transmembrane region" description="Helical" evidence="4">
    <location>
        <begin position="166"/>
        <end position="185"/>
    </location>
</feature>
<comment type="catalytic activity">
    <reaction evidence="2">
        <text>2 GTP = 3',3'-c-di-GMP + 2 diphosphate</text>
        <dbReference type="Rhea" id="RHEA:24898"/>
        <dbReference type="ChEBI" id="CHEBI:33019"/>
        <dbReference type="ChEBI" id="CHEBI:37565"/>
        <dbReference type="ChEBI" id="CHEBI:58805"/>
        <dbReference type="EC" id="2.7.7.65"/>
    </reaction>
</comment>
<dbReference type="FunFam" id="3.30.70.270:FF:000001">
    <property type="entry name" value="Diguanylate cyclase domain protein"/>
    <property type="match status" value="1"/>
</dbReference>
<feature type="transmembrane region" description="Helical" evidence="4">
    <location>
        <begin position="81"/>
        <end position="98"/>
    </location>
</feature>
<feature type="transmembrane region" description="Helical" evidence="4">
    <location>
        <begin position="197"/>
        <end position="222"/>
    </location>
</feature>
<proteinExistence type="predicted"/>
<keyword evidence="4" id="KW-0472">Membrane</keyword>
<evidence type="ECO:0000256" key="2">
    <source>
        <dbReference type="ARBA" id="ARBA00034247"/>
    </source>
</evidence>
<evidence type="ECO:0000313" key="7">
    <source>
        <dbReference type="Proteomes" id="UP000285190"/>
    </source>
</evidence>
<feature type="transmembrane region" description="Helical" evidence="4">
    <location>
        <begin position="141"/>
        <end position="159"/>
    </location>
</feature>
<dbReference type="PANTHER" id="PTHR45138">
    <property type="entry name" value="REGULATORY COMPONENTS OF SENSORY TRANSDUCTION SYSTEM"/>
    <property type="match status" value="1"/>
</dbReference>
<dbReference type="NCBIfam" id="TIGR00254">
    <property type="entry name" value="GGDEF"/>
    <property type="match status" value="1"/>
</dbReference>
<keyword evidence="7" id="KW-1185">Reference proteome</keyword>
<dbReference type="InterPro" id="IPR050469">
    <property type="entry name" value="Diguanylate_Cyclase"/>
</dbReference>
<dbReference type="SUPFAM" id="SSF55073">
    <property type="entry name" value="Nucleotide cyclase"/>
    <property type="match status" value="1"/>
</dbReference>
<reference evidence="6 7" key="1">
    <citation type="submission" date="2018-09" db="EMBL/GenBank/DDBJ databases">
        <authorList>
            <person name="Zhu H."/>
        </authorList>
    </citation>
    <scope>NUCLEOTIDE SEQUENCE [LARGE SCALE GENOMIC DNA]</scope>
    <source>
        <strain evidence="6 7">K2R10-39</strain>
    </source>
</reference>
<dbReference type="InterPro" id="IPR029787">
    <property type="entry name" value="Nucleotide_cyclase"/>
</dbReference>
<dbReference type="CDD" id="cd01949">
    <property type="entry name" value="GGDEF"/>
    <property type="match status" value="1"/>
</dbReference>
<dbReference type="GO" id="GO:0052621">
    <property type="term" value="F:diguanylate cyclase activity"/>
    <property type="evidence" value="ECO:0007669"/>
    <property type="project" value="UniProtKB-EC"/>
</dbReference>
<dbReference type="EMBL" id="QYUN01000002">
    <property type="protein sequence ID" value="RJG06863.1"/>
    <property type="molecule type" value="Genomic_DNA"/>
</dbReference>